<feature type="domain" description="Peptidase C1A papain C-terminal" evidence="1">
    <location>
        <begin position="139"/>
        <end position="178"/>
    </location>
</feature>
<dbReference type="Gene3D" id="3.90.70.10">
    <property type="entry name" value="Cysteine proteinases"/>
    <property type="match status" value="1"/>
</dbReference>
<accession>A0ABQ5CEE4</accession>
<dbReference type="SUPFAM" id="SSF54001">
    <property type="entry name" value="Cysteine proteinases"/>
    <property type="match status" value="1"/>
</dbReference>
<evidence type="ECO:0000259" key="1">
    <source>
        <dbReference type="Pfam" id="PF00112"/>
    </source>
</evidence>
<dbReference type="EMBL" id="BQNB010014146">
    <property type="protein sequence ID" value="GJT24567.1"/>
    <property type="molecule type" value="Genomic_DNA"/>
</dbReference>
<reference evidence="2" key="1">
    <citation type="journal article" date="2022" name="Int. J. Mol. Sci.">
        <title>Draft Genome of Tanacetum Coccineum: Genomic Comparison of Closely Related Tanacetum-Family Plants.</title>
        <authorList>
            <person name="Yamashiro T."/>
            <person name="Shiraishi A."/>
            <person name="Nakayama K."/>
            <person name="Satake H."/>
        </authorList>
    </citation>
    <scope>NUCLEOTIDE SEQUENCE</scope>
</reference>
<evidence type="ECO:0000313" key="3">
    <source>
        <dbReference type="Proteomes" id="UP001151760"/>
    </source>
</evidence>
<dbReference type="Pfam" id="PF00112">
    <property type="entry name" value="Peptidase_C1"/>
    <property type="match status" value="1"/>
</dbReference>
<dbReference type="InterPro" id="IPR038765">
    <property type="entry name" value="Papain-like_cys_pep_sf"/>
</dbReference>
<name>A0ABQ5CEE4_9ASTR</name>
<evidence type="ECO:0000313" key="2">
    <source>
        <dbReference type="EMBL" id="GJT24567.1"/>
    </source>
</evidence>
<proteinExistence type="predicted"/>
<keyword evidence="3" id="KW-1185">Reference proteome</keyword>
<protein>
    <submittedName>
        <fullName evidence="2">Transducin/WD40 repeat-like superfamily protein</fullName>
    </submittedName>
</protein>
<organism evidence="2 3">
    <name type="scientific">Tanacetum coccineum</name>
    <dbReference type="NCBI Taxonomy" id="301880"/>
    <lineage>
        <taxon>Eukaryota</taxon>
        <taxon>Viridiplantae</taxon>
        <taxon>Streptophyta</taxon>
        <taxon>Embryophyta</taxon>
        <taxon>Tracheophyta</taxon>
        <taxon>Spermatophyta</taxon>
        <taxon>Magnoliopsida</taxon>
        <taxon>eudicotyledons</taxon>
        <taxon>Gunneridae</taxon>
        <taxon>Pentapetalae</taxon>
        <taxon>asterids</taxon>
        <taxon>campanulids</taxon>
        <taxon>Asterales</taxon>
        <taxon>Asteraceae</taxon>
        <taxon>Asteroideae</taxon>
        <taxon>Anthemideae</taxon>
        <taxon>Anthemidinae</taxon>
        <taxon>Tanacetum</taxon>
    </lineage>
</organism>
<comment type="caution">
    <text evidence="2">The sequence shown here is derived from an EMBL/GenBank/DDBJ whole genome shotgun (WGS) entry which is preliminary data.</text>
</comment>
<reference evidence="2" key="2">
    <citation type="submission" date="2022-01" db="EMBL/GenBank/DDBJ databases">
        <authorList>
            <person name="Yamashiro T."/>
            <person name="Shiraishi A."/>
            <person name="Satake H."/>
            <person name="Nakayama K."/>
        </authorList>
    </citation>
    <scope>NUCLEOTIDE SEQUENCE</scope>
</reference>
<sequence length="194" mass="22101">MNNDDLDDSHDLTPQIGIDRHGGIATSILMCVGPEYGLEKTSVYPWSKIPRDIKEWTEDRYETPRDQRYRLDNIEHVTKRRLVEPRLLKMFGEGGFGYPVGGIMIMGQFADPLVARAHAEGGLPYRYPPNTLESELGVVRHALLIVGLNTMSDNRDEHYCLVKNSYGEEWGDKGYSRVGIEVFIELLYPEQDNA</sequence>
<dbReference type="InterPro" id="IPR000668">
    <property type="entry name" value="Peptidase_C1A_C"/>
</dbReference>
<dbReference type="Proteomes" id="UP001151760">
    <property type="component" value="Unassembled WGS sequence"/>
</dbReference>
<gene>
    <name evidence="2" type="ORF">Tco_0894504</name>
</gene>